<dbReference type="OrthoDB" id="9773807at2"/>
<evidence type="ECO:0000259" key="6">
    <source>
        <dbReference type="Pfam" id="PF00881"/>
    </source>
</evidence>
<dbReference type="PANTHER" id="PTHR43673:SF2">
    <property type="entry name" value="NITROREDUCTASE"/>
    <property type="match status" value="1"/>
</dbReference>
<proteinExistence type="inferred from homology"/>
<evidence type="ECO:0000256" key="1">
    <source>
        <dbReference type="ARBA" id="ARBA00001917"/>
    </source>
</evidence>
<dbReference type="RefSeq" id="WP_102950944.1">
    <property type="nucleotide sequence ID" value="NZ_CP024847.1"/>
</dbReference>
<dbReference type="AlphaFoldDB" id="A0A2I7N5Z5"/>
<dbReference type="Gene3D" id="3.40.109.10">
    <property type="entry name" value="NADH Oxidase"/>
    <property type="match status" value="1"/>
</dbReference>
<organism evidence="7 8">
    <name type="scientific">Aquella oligotrophica</name>
    <dbReference type="NCBI Taxonomy" id="2067065"/>
    <lineage>
        <taxon>Bacteria</taxon>
        <taxon>Pseudomonadati</taxon>
        <taxon>Pseudomonadota</taxon>
        <taxon>Betaproteobacteria</taxon>
        <taxon>Neisseriales</taxon>
        <taxon>Neisseriaceae</taxon>
        <taxon>Aquella</taxon>
    </lineage>
</organism>
<evidence type="ECO:0000313" key="8">
    <source>
        <dbReference type="Proteomes" id="UP000236655"/>
    </source>
</evidence>
<keyword evidence="8" id="KW-1185">Reference proteome</keyword>
<evidence type="ECO:0000256" key="5">
    <source>
        <dbReference type="ARBA" id="ARBA00023002"/>
    </source>
</evidence>
<evidence type="ECO:0000256" key="3">
    <source>
        <dbReference type="ARBA" id="ARBA00022630"/>
    </source>
</evidence>
<evidence type="ECO:0000313" key="7">
    <source>
        <dbReference type="EMBL" id="AUR51645.1"/>
    </source>
</evidence>
<dbReference type="SUPFAM" id="SSF55469">
    <property type="entry name" value="FMN-dependent nitroreductase-like"/>
    <property type="match status" value="1"/>
</dbReference>
<dbReference type="KEGG" id="nba:CUN60_04845"/>
<dbReference type="InterPro" id="IPR000415">
    <property type="entry name" value="Nitroreductase-like"/>
</dbReference>
<dbReference type="CDD" id="cd02136">
    <property type="entry name" value="PnbA_NfnB-like"/>
    <property type="match status" value="1"/>
</dbReference>
<dbReference type="GO" id="GO:0016491">
    <property type="term" value="F:oxidoreductase activity"/>
    <property type="evidence" value="ECO:0007669"/>
    <property type="project" value="UniProtKB-KW"/>
</dbReference>
<evidence type="ECO:0000256" key="2">
    <source>
        <dbReference type="ARBA" id="ARBA00007118"/>
    </source>
</evidence>
<keyword evidence="5" id="KW-0560">Oxidoreductase</keyword>
<name>A0A2I7N5Z5_9NEIS</name>
<gene>
    <name evidence="7" type="ORF">CUN60_04845</name>
</gene>
<dbReference type="PANTHER" id="PTHR43673">
    <property type="entry name" value="NAD(P)H NITROREDUCTASE YDGI-RELATED"/>
    <property type="match status" value="1"/>
</dbReference>
<dbReference type="InterPro" id="IPR029479">
    <property type="entry name" value="Nitroreductase"/>
</dbReference>
<dbReference type="EMBL" id="CP024847">
    <property type="protein sequence ID" value="AUR51645.1"/>
    <property type="molecule type" value="Genomic_DNA"/>
</dbReference>
<comment type="cofactor">
    <cofactor evidence="1">
        <name>FMN</name>
        <dbReference type="ChEBI" id="CHEBI:58210"/>
    </cofactor>
</comment>
<comment type="similarity">
    <text evidence="2">Belongs to the nitroreductase family.</text>
</comment>
<sequence length="222" mass="25012">MTTVAEALINRKSVRAFLDKPVSEADIKNILTYARQAPSGTNTQPWQVAVVSGTSKAKLDDILVSAFKNGEPKVLDYNYYPLKMPAEFQRRRLACGMQMFQTLGITRENKERRLEQWALNYSAFGAPVAMYFFTNKLVEKGSFMDCGMFLQSVMLMATELGLATCAQAALAEYPHLVKEFLGYPEDSILLCGMALGYEDKDAPINSYRTVREDLDVFTKFYS</sequence>
<feature type="domain" description="Nitroreductase" evidence="6">
    <location>
        <begin position="10"/>
        <end position="197"/>
    </location>
</feature>
<evidence type="ECO:0000256" key="4">
    <source>
        <dbReference type="ARBA" id="ARBA00022643"/>
    </source>
</evidence>
<dbReference type="Pfam" id="PF00881">
    <property type="entry name" value="Nitroreductase"/>
    <property type="match status" value="1"/>
</dbReference>
<reference evidence="8" key="1">
    <citation type="submission" date="2017-11" db="EMBL/GenBank/DDBJ databases">
        <authorList>
            <person name="Chan K.G."/>
            <person name="Lee L.S."/>
        </authorList>
    </citation>
    <scope>NUCLEOTIDE SEQUENCE [LARGE SCALE GENOMIC DNA]</scope>
    <source>
        <strain evidence="8">DSM 100970</strain>
    </source>
</reference>
<dbReference type="Proteomes" id="UP000236655">
    <property type="component" value="Chromosome"/>
</dbReference>
<protein>
    <submittedName>
        <fullName evidence="7">Nitroreductase</fullName>
    </submittedName>
</protein>
<keyword evidence="3" id="KW-0285">Flavoprotein</keyword>
<keyword evidence="4" id="KW-0288">FMN</keyword>
<accession>A0A2I7N5Z5</accession>